<gene>
    <name evidence="3" type="ORF">H4075_07015</name>
</gene>
<evidence type="ECO:0000259" key="2">
    <source>
        <dbReference type="SMART" id="SM00829"/>
    </source>
</evidence>
<dbReference type="EMBL" id="CP060007">
    <property type="protein sequence ID" value="QNA45933.1"/>
    <property type="molecule type" value="Genomic_DNA"/>
</dbReference>
<dbReference type="Proteomes" id="UP000515344">
    <property type="component" value="Chromosome"/>
</dbReference>
<dbReference type="KEGG" id="lacs:H4075_07015"/>
<dbReference type="InterPro" id="IPR013154">
    <property type="entry name" value="ADH-like_N"/>
</dbReference>
<dbReference type="Pfam" id="PF08240">
    <property type="entry name" value="ADH_N"/>
    <property type="match status" value="1"/>
</dbReference>
<dbReference type="InterPro" id="IPR011032">
    <property type="entry name" value="GroES-like_sf"/>
</dbReference>
<dbReference type="InterPro" id="IPR052711">
    <property type="entry name" value="Zinc_ADH-like"/>
</dbReference>
<dbReference type="SMART" id="SM00829">
    <property type="entry name" value="PKS_ER"/>
    <property type="match status" value="1"/>
</dbReference>
<dbReference type="AlphaFoldDB" id="A0A7G5XKD0"/>
<dbReference type="SUPFAM" id="SSF51735">
    <property type="entry name" value="NAD(P)-binding Rossmann-fold domains"/>
    <property type="match status" value="1"/>
</dbReference>
<evidence type="ECO:0000256" key="1">
    <source>
        <dbReference type="SAM" id="Phobius"/>
    </source>
</evidence>
<feature type="domain" description="Enoyl reductase (ER)" evidence="2">
    <location>
        <begin position="10"/>
        <end position="327"/>
    </location>
</feature>
<dbReference type="InterPro" id="IPR013149">
    <property type="entry name" value="ADH-like_C"/>
</dbReference>
<dbReference type="SUPFAM" id="SSF50129">
    <property type="entry name" value="GroES-like"/>
    <property type="match status" value="1"/>
</dbReference>
<proteinExistence type="predicted"/>
<dbReference type="Pfam" id="PF00107">
    <property type="entry name" value="ADH_zinc_N"/>
    <property type="match status" value="1"/>
</dbReference>
<dbReference type="GO" id="GO:0016491">
    <property type="term" value="F:oxidoreductase activity"/>
    <property type="evidence" value="ECO:0007669"/>
    <property type="project" value="InterPro"/>
</dbReference>
<keyword evidence="4" id="KW-1185">Reference proteome</keyword>
<dbReference type="PANTHER" id="PTHR45033">
    <property type="match status" value="1"/>
</dbReference>
<organism evidence="3 4">
    <name type="scientific">Lacibacter sediminis</name>
    <dbReference type="NCBI Taxonomy" id="2760713"/>
    <lineage>
        <taxon>Bacteria</taxon>
        <taxon>Pseudomonadati</taxon>
        <taxon>Bacteroidota</taxon>
        <taxon>Chitinophagia</taxon>
        <taxon>Chitinophagales</taxon>
        <taxon>Chitinophagaceae</taxon>
        <taxon>Lacibacter</taxon>
    </lineage>
</organism>
<evidence type="ECO:0000313" key="3">
    <source>
        <dbReference type="EMBL" id="QNA45933.1"/>
    </source>
</evidence>
<dbReference type="Gene3D" id="3.90.180.10">
    <property type="entry name" value="Medium-chain alcohol dehydrogenases, catalytic domain"/>
    <property type="match status" value="1"/>
</dbReference>
<dbReference type="InterPro" id="IPR036291">
    <property type="entry name" value="NAD(P)-bd_dom_sf"/>
</dbReference>
<dbReference type="Gene3D" id="3.40.50.720">
    <property type="entry name" value="NAD(P)-binding Rossmann-like Domain"/>
    <property type="match status" value="1"/>
</dbReference>
<dbReference type="InterPro" id="IPR020843">
    <property type="entry name" value="ER"/>
</dbReference>
<evidence type="ECO:0000313" key="4">
    <source>
        <dbReference type="Proteomes" id="UP000515344"/>
    </source>
</evidence>
<name>A0A7G5XKD0_9BACT</name>
<keyword evidence="1" id="KW-0472">Membrane</keyword>
<dbReference type="PANTHER" id="PTHR45033:SF3">
    <property type="entry name" value="DEHYDROGENASE, PUTATIVE (AFU_ORTHOLOGUE AFUA_2G13270)-RELATED"/>
    <property type="match status" value="1"/>
</dbReference>
<feature type="transmembrane region" description="Helical" evidence="1">
    <location>
        <begin position="159"/>
        <end position="185"/>
    </location>
</feature>
<keyword evidence="1" id="KW-0812">Transmembrane</keyword>
<sequence length="336" mass="36259">MKAVLFKSKDIPLAVSEVAKPTPGKNEVLIQLHYAALNHRDIWIWKEKVLDQELIPGSDGSGVVVAVGEEVDTTLIGKEVVINPSMYWGDDSRFAGESYEILGNPSNGTFAEYIKIDESFVHEKPAHLSLKEAAALPLAALTAYRALFTKAKITANDTVLVTGIGGGAALFLLQMAIAAGASVYVTSSSEKKINQAIQLGATGGFNYKDPEWTLKVKNTIGSFDVIVDSAGGDGFALLTEIAGQAARIVLFGRTAGDINHLKPSVIFNKQLSITGTMMGTHEEFKAMLSYYSEHNLKPVVDKAFQLNEINDAAAYMKSGEHFGKIIFSIISFQNKA</sequence>
<reference evidence="4" key="1">
    <citation type="submission" date="2020-08" db="EMBL/GenBank/DDBJ databases">
        <title>Lacibacter sp. S13-6-6 genome sequencing.</title>
        <authorList>
            <person name="Jin L."/>
        </authorList>
    </citation>
    <scope>NUCLEOTIDE SEQUENCE [LARGE SCALE GENOMIC DNA]</scope>
    <source>
        <strain evidence="4">S13-6-6</strain>
    </source>
</reference>
<protein>
    <submittedName>
        <fullName evidence="3">Zinc-binding dehydrogenase</fullName>
    </submittedName>
</protein>
<dbReference type="RefSeq" id="WP_182805418.1">
    <property type="nucleotide sequence ID" value="NZ_CP060007.1"/>
</dbReference>
<keyword evidence="1" id="KW-1133">Transmembrane helix</keyword>
<accession>A0A7G5XKD0</accession>